<protein>
    <recommendedName>
        <fullName evidence="5">Transmembrane protein</fullName>
    </recommendedName>
</protein>
<proteinExistence type="predicted"/>
<keyword evidence="4" id="KW-1185">Reference proteome</keyword>
<feature type="region of interest" description="Disordered" evidence="1">
    <location>
        <begin position="67"/>
        <end position="147"/>
    </location>
</feature>
<feature type="compositionally biased region" description="Pro residues" evidence="1">
    <location>
        <begin position="81"/>
        <end position="95"/>
    </location>
</feature>
<keyword evidence="2" id="KW-0812">Transmembrane</keyword>
<organism evidence="3 4">
    <name type="scientific">Mycobacterium paraterrae</name>
    <dbReference type="NCBI Taxonomy" id="577492"/>
    <lineage>
        <taxon>Bacteria</taxon>
        <taxon>Bacillati</taxon>
        <taxon>Actinomycetota</taxon>
        <taxon>Actinomycetes</taxon>
        <taxon>Mycobacteriales</taxon>
        <taxon>Mycobacteriaceae</taxon>
        <taxon>Mycobacterium</taxon>
    </lineage>
</organism>
<gene>
    <name evidence="3" type="ORF">MKK62_17800</name>
</gene>
<keyword evidence="2" id="KW-0472">Membrane</keyword>
<evidence type="ECO:0000313" key="3">
    <source>
        <dbReference type="EMBL" id="UMB68281.1"/>
    </source>
</evidence>
<feature type="transmembrane region" description="Helical" evidence="2">
    <location>
        <begin position="156"/>
        <end position="178"/>
    </location>
</feature>
<accession>A0ABY3VM98</accession>
<feature type="compositionally biased region" description="Pro residues" evidence="1">
    <location>
        <begin position="105"/>
        <end position="116"/>
    </location>
</feature>
<evidence type="ECO:0000256" key="2">
    <source>
        <dbReference type="SAM" id="Phobius"/>
    </source>
</evidence>
<feature type="region of interest" description="Disordered" evidence="1">
    <location>
        <begin position="183"/>
        <end position="212"/>
    </location>
</feature>
<keyword evidence="2" id="KW-1133">Transmembrane helix</keyword>
<feature type="compositionally biased region" description="Low complexity" evidence="1">
    <location>
        <begin position="184"/>
        <end position="206"/>
    </location>
</feature>
<feature type="transmembrane region" description="Helical" evidence="2">
    <location>
        <begin position="218"/>
        <end position="239"/>
    </location>
</feature>
<evidence type="ECO:0000313" key="4">
    <source>
        <dbReference type="Proteomes" id="UP001055336"/>
    </source>
</evidence>
<sequence length="291" mass="30017">MAGGLPPDLVEQTALTLSSVSRVTLPPERWPAVERALSAVDHAVDTDNADALGYALDELHRIGLSPPILDDDCPTGASPVVDPPQPGGAPPPFMGYPPQASGHGAPPPSMSYPPQQPSTDYGGPPPTNYLPQAAGYGAPPSMGYPQSTASRSTRRWIWLGGGVLAIALLLAFGILSLMTSTHNAAGPATRAPSPSRSAAPTSVTSTDTPTQAGGGTGVFVAVGLLAVAGAVIAVVIVLMRRRSRTAYPPPMHLAAEPIARPERLAATFAPNELVELANRTVDRLVDKGGRR</sequence>
<evidence type="ECO:0008006" key="5">
    <source>
        <dbReference type="Google" id="ProtNLM"/>
    </source>
</evidence>
<dbReference type="RefSeq" id="WP_240258743.1">
    <property type="nucleotide sequence ID" value="NZ_CP092488.2"/>
</dbReference>
<dbReference type="Proteomes" id="UP001055336">
    <property type="component" value="Chromosome"/>
</dbReference>
<evidence type="ECO:0000256" key="1">
    <source>
        <dbReference type="SAM" id="MobiDB-lite"/>
    </source>
</evidence>
<dbReference type="EMBL" id="CP092488">
    <property type="protein sequence ID" value="UMB68281.1"/>
    <property type="molecule type" value="Genomic_DNA"/>
</dbReference>
<reference evidence="3" key="1">
    <citation type="submission" date="2022-08" db="EMBL/GenBank/DDBJ databases">
        <title>Whole genome sequencing of non-tuberculosis mycobacteria type-strains.</title>
        <authorList>
            <person name="Igarashi Y."/>
            <person name="Osugi A."/>
            <person name="Mitarai S."/>
        </authorList>
    </citation>
    <scope>NUCLEOTIDE SEQUENCE</scope>
    <source>
        <strain evidence="3">DSM 45127</strain>
    </source>
</reference>
<name>A0ABY3VM98_9MYCO</name>